<dbReference type="Proteomes" id="UP001255416">
    <property type="component" value="Unassembled WGS sequence"/>
</dbReference>
<proteinExistence type="predicted"/>
<evidence type="ECO:0000313" key="1">
    <source>
        <dbReference type="EMBL" id="MDU9002513.1"/>
    </source>
</evidence>
<dbReference type="EMBL" id="JASMWN010000001">
    <property type="protein sequence ID" value="MDU9002513.1"/>
    <property type="molecule type" value="Genomic_DNA"/>
</dbReference>
<comment type="caution">
    <text evidence="1">The sequence shown here is derived from an EMBL/GenBank/DDBJ whole genome shotgun (WGS) entry which is preliminary data.</text>
</comment>
<gene>
    <name evidence="1" type="ORF">QO231_01455</name>
</gene>
<organism evidence="1 2">
    <name type="scientific">Sedimentitalea todarodis</name>
    <dbReference type="NCBI Taxonomy" id="1631240"/>
    <lineage>
        <taxon>Bacteria</taxon>
        <taxon>Pseudomonadati</taxon>
        <taxon>Pseudomonadota</taxon>
        <taxon>Alphaproteobacteria</taxon>
        <taxon>Rhodobacterales</taxon>
        <taxon>Paracoccaceae</taxon>
        <taxon>Sedimentitalea</taxon>
    </lineage>
</organism>
<evidence type="ECO:0000313" key="2">
    <source>
        <dbReference type="Proteomes" id="UP001255416"/>
    </source>
</evidence>
<keyword evidence="2" id="KW-1185">Reference proteome</keyword>
<accession>A0ABU3V8L1</accession>
<protein>
    <submittedName>
        <fullName evidence="1">Uncharacterized protein</fullName>
    </submittedName>
</protein>
<sequence length="71" mass="7850">MTIDDLKLRAANLEEQISRAKAETRIALQPQFSSVLGKIAAEGAQVPGRLRRLDAMLVDEAIEARFDNMPV</sequence>
<dbReference type="RefSeq" id="WP_316772442.1">
    <property type="nucleotide sequence ID" value="NZ_JASMWN010000001.1"/>
</dbReference>
<name>A0ABU3V8L1_9RHOB</name>
<reference evidence="2" key="1">
    <citation type="submission" date="2023-05" db="EMBL/GenBank/DDBJ databases">
        <title>Sedimentitalea sp. nov. JM2-8.</title>
        <authorList>
            <person name="Huang J."/>
        </authorList>
    </citation>
    <scope>NUCLEOTIDE SEQUENCE [LARGE SCALE GENOMIC DNA]</scope>
    <source>
        <strain evidence="2">KHS03</strain>
    </source>
</reference>